<evidence type="ECO:0000256" key="5">
    <source>
        <dbReference type="ARBA" id="ARBA00022741"/>
    </source>
</evidence>
<evidence type="ECO:0000256" key="7">
    <source>
        <dbReference type="ARBA" id="ARBA00022989"/>
    </source>
</evidence>
<dbReference type="PANTHER" id="PTHR43394:SF1">
    <property type="entry name" value="ATP-BINDING CASSETTE SUB-FAMILY B MEMBER 10, MITOCHONDRIAL"/>
    <property type="match status" value="1"/>
</dbReference>
<dbReference type="Pfam" id="PF00005">
    <property type="entry name" value="ABC_tran"/>
    <property type="match status" value="1"/>
</dbReference>
<dbReference type="Gene3D" id="3.40.50.300">
    <property type="entry name" value="P-loop containing nucleotide triphosphate hydrolases"/>
    <property type="match status" value="1"/>
</dbReference>
<comment type="subcellular location">
    <subcellularLocation>
        <location evidence="1">Cell membrane</location>
        <topology evidence="1">Multi-pass membrane protein</topology>
    </subcellularLocation>
</comment>
<dbReference type="GO" id="GO:0005524">
    <property type="term" value="F:ATP binding"/>
    <property type="evidence" value="ECO:0007669"/>
    <property type="project" value="UniProtKB-KW"/>
</dbReference>
<feature type="transmembrane region" description="Helical" evidence="9">
    <location>
        <begin position="262"/>
        <end position="285"/>
    </location>
</feature>
<evidence type="ECO:0000259" key="10">
    <source>
        <dbReference type="PROSITE" id="PS50893"/>
    </source>
</evidence>
<gene>
    <name evidence="12" type="ORF">LCGC14_0366820</name>
</gene>
<name>A0A0F9T6I1_9ZZZZ</name>
<feature type="transmembrane region" description="Helical" evidence="9">
    <location>
        <begin position="297"/>
        <end position="319"/>
    </location>
</feature>
<dbReference type="PANTHER" id="PTHR43394">
    <property type="entry name" value="ATP-DEPENDENT PERMEASE MDL1, MITOCHONDRIAL"/>
    <property type="match status" value="1"/>
</dbReference>
<dbReference type="EMBL" id="LAZR01000289">
    <property type="protein sequence ID" value="KKN76815.1"/>
    <property type="molecule type" value="Genomic_DNA"/>
</dbReference>
<feature type="domain" description="ABC transmembrane type-1" evidence="11">
    <location>
        <begin position="35"/>
        <end position="320"/>
    </location>
</feature>
<dbReference type="InterPro" id="IPR011527">
    <property type="entry name" value="ABC1_TM_dom"/>
</dbReference>
<proteinExistence type="predicted"/>
<sequence>MSPRKAHRPLEYAYHSHRPVATIFWLMDRPWWYYAVAICFFAIKQLPLILVPVAMGYTITALQADPPQWVFTNPWFIIGVIAFLVQNVPTNFLYFRMMIPCVRRLAYRLRAGMVRRLQQLSMGFHDEAEAGRLQAKLLRDVDSVEGMLWMTFESILGAAFSLITPIIFTLTHDSIMITVYVVIVPIAVVMQRIFRKPIRRRFKELRLATEAMSARASQMIEMIPITRAHAVEKEEMQVMHDHLDQVYHQGVRADYTNALFNALAWISMQLPLVACLALASYLVYIGKITEVGMVATYTMFFRMITGSVQMLLALVPGMARGGDAIRSIGEVLECPDIEDNEQKQRVSSVRGRLTYDHVTFNYPNSDIPAVKDFSIDIIPGECVAFVGESGGGKTTLMGLAIGFRRPTDGRLMLDGLDMEQLDLRTYRQFLAVVPQRTILLAGTIRNNILYGLEGVSDERLRKVVEAANVAEFTDKLPDGLDSMIGEHGAKLSGGQQQRIAVARALIRDPRIIILDEATSALDVISEALVQEAINRLVANRTTLIVAHRLSTVRKADRIVVMKDGQCIECGPPKELLAAGGEFSKLHNLQQMLL</sequence>
<keyword evidence="7 9" id="KW-1133">Transmembrane helix</keyword>
<dbReference type="CDD" id="cd07346">
    <property type="entry name" value="ABC_6TM_exporters"/>
    <property type="match status" value="1"/>
</dbReference>
<keyword evidence="6" id="KW-0067">ATP-binding</keyword>
<evidence type="ECO:0000256" key="9">
    <source>
        <dbReference type="SAM" id="Phobius"/>
    </source>
</evidence>
<dbReference type="InterPro" id="IPR036640">
    <property type="entry name" value="ABC1_TM_sf"/>
</dbReference>
<dbReference type="SUPFAM" id="SSF90123">
    <property type="entry name" value="ABC transporter transmembrane region"/>
    <property type="match status" value="1"/>
</dbReference>
<evidence type="ECO:0000313" key="12">
    <source>
        <dbReference type="EMBL" id="KKN76815.1"/>
    </source>
</evidence>
<evidence type="ECO:0000256" key="2">
    <source>
        <dbReference type="ARBA" id="ARBA00022448"/>
    </source>
</evidence>
<accession>A0A0F9T6I1</accession>
<keyword evidence="8 9" id="KW-0472">Membrane</keyword>
<dbReference type="AlphaFoldDB" id="A0A0F9T6I1"/>
<dbReference type="SMART" id="SM00382">
    <property type="entry name" value="AAA"/>
    <property type="match status" value="1"/>
</dbReference>
<dbReference type="GO" id="GO:0016887">
    <property type="term" value="F:ATP hydrolysis activity"/>
    <property type="evidence" value="ECO:0007669"/>
    <property type="project" value="InterPro"/>
</dbReference>
<keyword evidence="2" id="KW-0813">Transport</keyword>
<dbReference type="InterPro" id="IPR027417">
    <property type="entry name" value="P-loop_NTPase"/>
</dbReference>
<dbReference type="Gene3D" id="1.20.1560.10">
    <property type="entry name" value="ABC transporter type 1, transmembrane domain"/>
    <property type="match status" value="1"/>
</dbReference>
<feature type="transmembrane region" description="Helical" evidence="9">
    <location>
        <begin position="174"/>
        <end position="194"/>
    </location>
</feature>
<keyword evidence="4 9" id="KW-0812">Transmembrane</keyword>
<dbReference type="SUPFAM" id="SSF52540">
    <property type="entry name" value="P-loop containing nucleoside triphosphate hydrolases"/>
    <property type="match status" value="1"/>
</dbReference>
<dbReference type="PROSITE" id="PS00211">
    <property type="entry name" value="ABC_TRANSPORTER_1"/>
    <property type="match status" value="1"/>
</dbReference>
<dbReference type="InterPro" id="IPR003593">
    <property type="entry name" value="AAA+_ATPase"/>
</dbReference>
<evidence type="ECO:0000259" key="11">
    <source>
        <dbReference type="PROSITE" id="PS50929"/>
    </source>
</evidence>
<dbReference type="GO" id="GO:0015421">
    <property type="term" value="F:ABC-type oligopeptide transporter activity"/>
    <property type="evidence" value="ECO:0007669"/>
    <property type="project" value="TreeGrafter"/>
</dbReference>
<evidence type="ECO:0000256" key="3">
    <source>
        <dbReference type="ARBA" id="ARBA00022475"/>
    </source>
</evidence>
<organism evidence="12">
    <name type="scientific">marine sediment metagenome</name>
    <dbReference type="NCBI Taxonomy" id="412755"/>
    <lineage>
        <taxon>unclassified sequences</taxon>
        <taxon>metagenomes</taxon>
        <taxon>ecological metagenomes</taxon>
    </lineage>
</organism>
<evidence type="ECO:0000256" key="4">
    <source>
        <dbReference type="ARBA" id="ARBA00022692"/>
    </source>
</evidence>
<feature type="transmembrane region" description="Helical" evidence="9">
    <location>
        <begin position="146"/>
        <end position="168"/>
    </location>
</feature>
<evidence type="ECO:0008006" key="13">
    <source>
        <dbReference type="Google" id="ProtNLM"/>
    </source>
</evidence>
<dbReference type="GO" id="GO:0005886">
    <property type="term" value="C:plasma membrane"/>
    <property type="evidence" value="ECO:0007669"/>
    <property type="project" value="UniProtKB-SubCell"/>
</dbReference>
<evidence type="ECO:0000256" key="8">
    <source>
        <dbReference type="ARBA" id="ARBA00023136"/>
    </source>
</evidence>
<reference evidence="12" key="1">
    <citation type="journal article" date="2015" name="Nature">
        <title>Complex archaea that bridge the gap between prokaryotes and eukaryotes.</title>
        <authorList>
            <person name="Spang A."/>
            <person name="Saw J.H."/>
            <person name="Jorgensen S.L."/>
            <person name="Zaremba-Niedzwiedzka K."/>
            <person name="Martijn J."/>
            <person name="Lind A.E."/>
            <person name="van Eijk R."/>
            <person name="Schleper C."/>
            <person name="Guy L."/>
            <person name="Ettema T.J."/>
        </authorList>
    </citation>
    <scope>NUCLEOTIDE SEQUENCE</scope>
</reference>
<dbReference type="InterPro" id="IPR003439">
    <property type="entry name" value="ABC_transporter-like_ATP-bd"/>
</dbReference>
<evidence type="ECO:0000256" key="1">
    <source>
        <dbReference type="ARBA" id="ARBA00004651"/>
    </source>
</evidence>
<protein>
    <recommendedName>
        <fullName evidence="13">ABC transporter ATP-binding protein</fullName>
    </recommendedName>
</protein>
<dbReference type="InterPro" id="IPR039421">
    <property type="entry name" value="Type_1_exporter"/>
</dbReference>
<dbReference type="Pfam" id="PF00664">
    <property type="entry name" value="ABC_membrane"/>
    <property type="match status" value="1"/>
</dbReference>
<dbReference type="PROSITE" id="PS50893">
    <property type="entry name" value="ABC_TRANSPORTER_2"/>
    <property type="match status" value="1"/>
</dbReference>
<dbReference type="PROSITE" id="PS50929">
    <property type="entry name" value="ABC_TM1F"/>
    <property type="match status" value="1"/>
</dbReference>
<keyword evidence="5" id="KW-0547">Nucleotide-binding</keyword>
<dbReference type="FunFam" id="3.40.50.300:FF:000221">
    <property type="entry name" value="Multidrug ABC transporter ATP-binding protein"/>
    <property type="match status" value="1"/>
</dbReference>
<keyword evidence="3" id="KW-1003">Cell membrane</keyword>
<comment type="caution">
    <text evidence="12">The sequence shown here is derived from an EMBL/GenBank/DDBJ whole genome shotgun (WGS) entry which is preliminary data.</text>
</comment>
<feature type="domain" description="ABC transporter" evidence="10">
    <location>
        <begin position="353"/>
        <end position="588"/>
    </location>
</feature>
<feature type="transmembrane region" description="Helical" evidence="9">
    <location>
        <begin position="75"/>
        <end position="95"/>
    </location>
</feature>
<dbReference type="InterPro" id="IPR017871">
    <property type="entry name" value="ABC_transporter-like_CS"/>
</dbReference>
<feature type="transmembrane region" description="Helical" evidence="9">
    <location>
        <begin position="31"/>
        <end position="55"/>
    </location>
</feature>
<evidence type="ECO:0000256" key="6">
    <source>
        <dbReference type="ARBA" id="ARBA00022840"/>
    </source>
</evidence>